<dbReference type="InterPro" id="IPR029787">
    <property type="entry name" value="Nucleotide_cyclase"/>
</dbReference>
<dbReference type="SMART" id="SM00091">
    <property type="entry name" value="PAS"/>
    <property type="match status" value="2"/>
</dbReference>
<dbReference type="PANTHER" id="PTHR44757:SF2">
    <property type="entry name" value="BIOFILM ARCHITECTURE MAINTENANCE PROTEIN MBAA"/>
    <property type="match status" value="1"/>
</dbReference>
<dbReference type="Pfam" id="PF00563">
    <property type="entry name" value="EAL"/>
    <property type="match status" value="1"/>
</dbReference>
<dbReference type="InterPro" id="IPR035919">
    <property type="entry name" value="EAL_sf"/>
</dbReference>
<dbReference type="InterPro" id="IPR000014">
    <property type="entry name" value="PAS"/>
</dbReference>
<feature type="domain" description="PAC" evidence="2">
    <location>
        <begin position="102"/>
        <end position="152"/>
    </location>
</feature>
<evidence type="ECO:0000313" key="5">
    <source>
        <dbReference type="EMBL" id="AVO47383.1"/>
    </source>
</evidence>
<dbReference type="OrthoDB" id="7251575at2"/>
<evidence type="ECO:0000313" key="6">
    <source>
        <dbReference type="Proteomes" id="UP000237889"/>
    </source>
</evidence>
<reference evidence="5 6" key="1">
    <citation type="submission" date="2018-03" db="EMBL/GenBank/DDBJ databases">
        <title>Genome sequencing of Phreatobacter sp.</title>
        <authorList>
            <person name="Kim S.-J."/>
            <person name="Heo J."/>
            <person name="Kwon S.-W."/>
        </authorList>
    </citation>
    <scope>NUCLEOTIDE SEQUENCE [LARGE SCALE GENOMIC DNA]</scope>
    <source>
        <strain evidence="5 6">S-12</strain>
    </source>
</reference>
<accession>A0A2S0NHG9</accession>
<dbReference type="PROSITE" id="PS50887">
    <property type="entry name" value="GGDEF"/>
    <property type="match status" value="1"/>
</dbReference>
<feature type="domain" description="PAC" evidence="2">
    <location>
        <begin position="223"/>
        <end position="275"/>
    </location>
</feature>
<dbReference type="SUPFAM" id="SSF55781">
    <property type="entry name" value="GAF domain-like"/>
    <property type="match status" value="1"/>
</dbReference>
<dbReference type="Gene3D" id="3.30.450.40">
    <property type="match status" value="1"/>
</dbReference>
<dbReference type="SMART" id="SM00065">
    <property type="entry name" value="GAF"/>
    <property type="match status" value="1"/>
</dbReference>
<proteinExistence type="predicted"/>
<dbReference type="GO" id="GO:0006355">
    <property type="term" value="P:regulation of DNA-templated transcription"/>
    <property type="evidence" value="ECO:0007669"/>
    <property type="project" value="InterPro"/>
</dbReference>
<dbReference type="InterPro" id="IPR000160">
    <property type="entry name" value="GGDEF_dom"/>
</dbReference>
<dbReference type="InterPro" id="IPR000700">
    <property type="entry name" value="PAS-assoc_C"/>
</dbReference>
<feature type="domain" description="PAS" evidence="1">
    <location>
        <begin position="32"/>
        <end position="78"/>
    </location>
</feature>
<dbReference type="PROSITE" id="PS50112">
    <property type="entry name" value="PAS"/>
    <property type="match status" value="2"/>
</dbReference>
<dbReference type="SMART" id="SM00086">
    <property type="entry name" value="PAC"/>
    <property type="match status" value="2"/>
</dbReference>
<dbReference type="CDD" id="cd01948">
    <property type="entry name" value="EAL"/>
    <property type="match status" value="1"/>
</dbReference>
<keyword evidence="6" id="KW-1185">Reference proteome</keyword>
<dbReference type="Proteomes" id="UP000237889">
    <property type="component" value="Chromosome"/>
</dbReference>
<dbReference type="InterPro" id="IPR035965">
    <property type="entry name" value="PAS-like_dom_sf"/>
</dbReference>
<dbReference type="PROSITE" id="PS50113">
    <property type="entry name" value="PAC"/>
    <property type="match status" value="2"/>
</dbReference>
<dbReference type="InterPro" id="IPR052155">
    <property type="entry name" value="Biofilm_reg_signaling"/>
</dbReference>
<evidence type="ECO:0000259" key="2">
    <source>
        <dbReference type="PROSITE" id="PS50113"/>
    </source>
</evidence>
<feature type="domain" description="GGDEF" evidence="4">
    <location>
        <begin position="470"/>
        <end position="602"/>
    </location>
</feature>
<dbReference type="InterPro" id="IPR012226">
    <property type="entry name" value="Diguanyl_cyclase/Pdiesterase"/>
</dbReference>
<dbReference type="InterPro" id="IPR001610">
    <property type="entry name" value="PAC"/>
</dbReference>
<dbReference type="CDD" id="cd01949">
    <property type="entry name" value="GGDEF"/>
    <property type="match status" value="1"/>
</dbReference>
<dbReference type="SUPFAM" id="SSF55073">
    <property type="entry name" value="Nucleotide cyclase"/>
    <property type="match status" value="1"/>
</dbReference>
<dbReference type="Gene3D" id="3.30.450.20">
    <property type="entry name" value="PAS domain"/>
    <property type="match status" value="2"/>
</dbReference>
<dbReference type="InterPro" id="IPR043128">
    <property type="entry name" value="Rev_trsase/Diguanyl_cyclase"/>
</dbReference>
<dbReference type="FunFam" id="3.30.70.270:FF:000001">
    <property type="entry name" value="Diguanylate cyclase domain protein"/>
    <property type="match status" value="1"/>
</dbReference>
<dbReference type="InterPro" id="IPR029016">
    <property type="entry name" value="GAF-like_dom_sf"/>
</dbReference>
<dbReference type="PANTHER" id="PTHR44757">
    <property type="entry name" value="DIGUANYLATE CYCLASE DGCP"/>
    <property type="match status" value="1"/>
</dbReference>
<dbReference type="Gene3D" id="3.20.20.450">
    <property type="entry name" value="EAL domain"/>
    <property type="match status" value="1"/>
</dbReference>
<dbReference type="AlphaFoldDB" id="A0A2S0NHG9"/>
<dbReference type="Pfam" id="PF13426">
    <property type="entry name" value="PAS_9"/>
    <property type="match status" value="1"/>
</dbReference>
<dbReference type="Pfam" id="PF00989">
    <property type="entry name" value="PAS"/>
    <property type="match status" value="1"/>
</dbReference>
<dbReference type="KEGG" id="phr:C6569_21345"/>
<feature type="domain" description="EAL" evidence="3">
    <location>
        <begin position="611"/>
        <end position="865"/>
    </location>
</feature>
<dbReference type="InterPro" id="IPR001633">
    <property type="entry name" value="EAL_dom"/>
</dbReference>
<dbReference type="EMBL" id="CP027668">
    <property type="protein sequence ID" value="AVO47383.1"/>
    <property type="molecule type" value="Genomic_DNA"/>
</dbReference>
<dbReference type="PIRSF" id="PIRSF005925">
    <property type="entry name" value="Dos"/>
    <property type="match status" value="1"/>
</dbReference>
<feature type="domain" description="PAS" evidence="1">
    <location>
        <begin position="149"/>
        <end position="194"/>
    </location>
</feature>
<dbReference type="Pfam" id="PF13185">
    <property type="entry name" value="GAF_2"/>
    <property type="match status" value="1"/>
</dbReference>
<dbReference type="SMART" id="SM00267">
    <property type="entry name" value="GGDEF"/>
    <property type="match status" value="1"/>
</dbReference>
<sequence>MCGLLRRRVRQDGPMSADPREPIAEIGFFGPIIEQAIDGVVVIDGCNNVVLFNAAAERLWGMDRSDILGRNVRLLVPEHARKDHDRQIDHNRLGGNDRLVGSTVEVPIDRPNGTRAWGALSLSRTRIGETIYYAAFVKDVTEEVRRREELYLLSLVANETDQAVQITGRDKRIVYANRAFVDLFGYSRDELIGQLPAQLLNGRHTNLQSLTSLDNLSRGLRTDMMEFIAYHKDGREIWVSATVNPVLDAAGEVCNAVCVMSNITETRQIQALQQRVLEAVAREEELETVASLVCREVEAIAPGTICSILMVDREKRLRPLASPSLPAHYSEALDGMPVGPSVGSCGTAAWRGEPVVVEDIETDPLWAPYKELPLPIGLKACWSSPIKLKDGRVAGTFAFYYREKCGPTAWHERLVEACIHLCALAIERHEAKAHIARLAYFDTLTGLPNRSQLGQAIDQRIAEAQREPSSEIALLFLDLDGFKDVNDTLGHSAGDALLVEIGRRLTAQVRPGDIVSRLGGDEFVIVLGNCDSDQAAQVAERVLKALAVPVDVDGMGLSASGSIGISLYPSDSRDREELLKHADTAMYEAKNAGRGAFRFYSPGMNEQVHERLVMVGALKESLDAGHLQLHYQPQILGETGRLLGVEALARWHHPQFGQVPPSRFIALAEECGLIEAIGEWALCEACRQMAEWRAQGIAVRTVSVNLSPLHFRNSRLPAIVAAALEASGLPPEALTLEITEGVMMDRCEATLATVEAVAGLGVRLSLDDFGTGYSSLSSISTLPIAEIKLDQSFVRDLQSDKNARAVASAVIRIGQSLGLTVVAEGVETEPQRRFLQGLRCHAMQGYLFSPALAPKDLVSWLQRQDPGQAATEVAAVA</sequence>
<gene>
    <name evidence="5" type="ORF">C6569_21345</name>
</gene>
<name>A0A2S0NHG9_9HYPH</name>
<dbReference type="NCBIfam" id="TIGR00254">
    <property type="entry name" value="GGDEF"/>
    <property type="match status" value="1"/>
</dbReference>
<organism evidence="5 6">
    <name type="scientific">Phreatobacter cathodiphilus</name>
    <dbReference type="NCBI Taxonomy" id="1868589"/>
    <lineage>
        <taxon>Bacteria</taxon>
        <taxon>Pseudomonadati</taxon>
        <taxon>Pseudomonadota</taxon>
        <taxon>Alphaproteobacteria</taxon>
        <taxon>Hyphomicrobiales</taxon>
        <taxon>Phreatobacteraceae</taxon>
        <taxon>Phreatobacter</taxon>
    </lineage>
</organism>
<dbReference type="Gene3D" id="3.30.70.270">
    <property type="match status" value="1"/>
</dbReference>
<evidence type="ECO:0000259" key="3">
    <source>
        <dbReference type="PROSITE" id="PS50883"/>
    </source>
</evidence>
<evidence type="ECO:0000259" key="1">
    <source>
        <dbReference type="PROSITE" id="PS50112"/>
    </source>
</evidence>
<evidence type="ECO:0000259" key="4">
    <source>
        <dbReference type="PROSITE" id="PS50887"/>
    </source>
</evidence>
<dbReference type="CDD" id="cd00130">
    <property type="entry name" value="PAS"/>
    <property type="match status" value="2"/>
</dbReference>
<dbReference type="SUPFAM" id="SSF141868">
    <property type="entry name" value="EAL domain-like"/>
    <property type="match status" value="1"/>
</dbReference>
<dbReference type="InterPro" id="IPR013767">
    <property type="entry name" value="PAS_fold"/>
</dbReference>
<protein>
    <submittedName>
        <fullName evidence="5">Bifunctional diguanylate cyclase/phosphodiesterase</fullName>
    </submittedName>
</protein>
<dbReference type="GO" id="GO:0003824">
    <property type="term" value="F:catalytic activity"/>
    <property type="evidence" value="ECO:0007669"/>
    <property type="project" value="UniProtKB-ARBA"/>
</dbReference>
<dbReference type="Pfam" id="PF00990">
    <property type="entry name" value="GGDEF"/>
    <property type="match status" value="1"/>
</dbReference>
<dbReference type="InterPro" id="IPR003018">
    <property type="entry name" value="GAF"/>
</dbReference>
<dbReference type="SMART" id="SM00052">
    <property type="entry name" value="EAL"/>
    <property type="match status" value="1"/>
</dbReference>
<dbReference type="PROSITE" id="PS50883">
    <property type="entry name" value="EAL"/>
    <property type="match status" value="1"/>
</dbReference>
<dbReference type="NCBIfam" id="TIGR00229">
    <property type="entry name" value="sensory_box"/>
    <property type="match status" value="2"/>
</dbReference>
<dbReference type="SUPFAM" id="SSF55785">
    <property type="entry name" value="PYP-like sensor domain (PAS domain)"/>
    <property type="match status" value="2"/>
</dbReference>